<evidence type="ECO:0000256" key="3">
    <source>
        <dbReference type="ARBA" id="ARBA00005933"/>
    </source>
</evidence>
<feature type="binding site" evidence="8">
    <location>
        <position position="73"/>
    </location>
    <ligand>
        <name>chlorophyll a</name>
        <dbReference type="ChEBI" id="CHEBI:58416"/>
        <label>1</label>
    </ligand>
</feature>
<evidence type="ECO:0000256" key="5">
    <source>
        <dbReference type="ARBA" id="ARBA00022531"/>
    </source>
</evidence>
<evidence type="ECO:0000256" key="1">
    <source>
        <dbReference type="ARBA" id="ARBA00004022"/>
    </source>
</evidence>
<dbReference type="GO" id="GO:0009765">
    <property type="term" value="P:photosynthesis, light harvesting"/>
    <property type="evidence" value="ECO:0007669"/>
    <property type="project" value="InterPro"/>
</dbReference>
<dbReference type="InterPro" id="IPR022796">
    <property type="entry name" value="Chloroa_b-bind"/>
</dbReference>
<feature type="binding site" description="axial binding residue" evidence="8">
    <location>
        <position position="78"/>
    </location>
    <ligand>
        <name>chlorophyll b</name>
        <dbReference type="ChEBI" id="CHEBI:61721"/>
        <label>1</label>
    </ligand>
    <ligandPart>
        <name>Mg</name>
        <dbReference type="ChEBI" id="CHEBI:25107"/>
    </ligandPart>
</feature>
<evidence type="ECO:0000256" key="9">
    <source>
        <dbReference type="SAM" id="SignalP"/>
    </source>
</evidence>
<dbReference type="GO" id="GO:0016168">
    <property type="term" value="F:chlorophyll binding"/>
    <property type="evidence" value="ECO:0007669"/>
    <property type="project" value="UniProtKB-KW"/>
</dbReference>
<keyword evidence="11" id="KW-1185">Reference proteome</keyword>
<dbReference type="EMBL" id="JATAAI010000015">
    <property type="protein sequence ID" value="KAK1740684.1"/>
    <property type="molecule type" value="Genomic_DNA"/>
</dbReference>
<keyword evidence="8" id="KW-0157">Chromophore</keyword>
<evidence type="ECO:0000313" key="10">
    <source>
        <dbReference type="EMBL" id="KAK1740684.1"/>
    </source>
</evidence>
<feature type="binding site" evidence="8">
    <location>
        <position position="76"/>
    </location>
    <ligand>
        <name>chlorophyll a</name>
        <dbReference type="ChEBI" id="CHEBI:58416"/>
        <label>1</label>
    </ligand>
</feature>
<evidence type="ECO:0000313" key="11">
    <source>
        <dbReference type="Proteomes" id="UP001224775"/>
    </source>
</evidence>
<dbReference type="GO" id="GO:0016020">
    <property type="term" value="C:membrane"/>
    <property type="evidence" value="ECO:0007669"/>
    <property type="project" value="InterPro"/>
</dbReference>
<keyword evidence="7" id="KW-0437">Light-harvesting polypeptide</keyword>
<keyword evidence="4" id="KW-0150">Chloroplast</keyword>
<reference evidence="10" key="1">
    <citation type="submission" date="2023-06" db="EMBL/GenBank/DDBJ databases">
        <title>Survivors Of The Sea: Transcriptome response of Skeletonema marinoi to long-term dormancy.</title>
        <authorList>
            <person name="Pinder M.I.M."/>
            <person name="Kourtchenko O."/>
            <person name="Robertson E.K."/>
            <person name="Larsson T."/>
            <person name="Maumus F."/>
            <person name="Osuna-Cruz C.M."/>
            <person name="Vancaester E."/>
            <person name="Stenow R."/>
            <person name="Vandepoele K."/>
            <person name="Ploug H."/>
            <person name="Bruchert V."/>
            <person name="Godhe A."/>
            <person name="Topel M."/>
        </authorList>
    </citation>
    <scope>NUCLEOTIDE SEQUENCE</scope>
    <source>
        <strain evidence="10">R05AC</strain>
    </source>
</reference>
<dbReference type="Gene3D" id="1.10.3460.10">
    <property type="entry name" value="Chlorophyll a/b binding protein domain"/>
    <property type="match status" value="1"/>
</dbReference>
<protein>
    <submittedName>
        <fullName evidence="10">Chlorophyll a-b binding domain-containing protein</fullName>
    </submittedName>
</protein>
<sequence>MMKLAVLAAAAGSAAAFAPTNSGARVATQIGAKSQSLPFLEAPPNCEGYVGNVDFDPFRFSDFAPVDFLREAELKHGRICMMAWLGYVSVDLGFRVLPIPEGLEGVTAATAHDAAVEQGGMAQLLLWFTLAEVIDGIAIVQMLEGSGRAPGDFGWDGGMLKGKSDEYVEDMKLKEITHCRLAMLAFSGVVTQSILTNGGFPYV</sequence>
<evidence type="ECO:0000256" key="4">
    <source>
        <dbReference type="ARBA" id="ARBA00022528"/>
    </source>
</evidence>
<dbReference type="InterPro" id="IPR001344">
    <property type="entry name" value="Chloro_AB-bd_pln"/>
</dbReference>
<keyword evidence="8" id="KW-0148">Chlorophyll</keyword>
<comment type="caution">
    <text evidence="10">The sequence shown here is derived from an EMBL/GenBank/DDBJ whole genome shotgun (WGS) entry which is preliminary data.</text>
</comment>
<feature type="signal peptide" evidence="9">
    <location>
        <begin position="1"/>
        <end position="16"/>
    </location>
</feature>
<keyword evidence="6" id="KW-0934">Plastid</keyword>
<feature type="binding site" description="axial binding residue" evidence="8">
    <location>
        <position position="143"/>
    </location>
    <ligand>
        <name>chlorophyll b</name>
        <dbReference type="ChEBI" id="CHEBI:61721"/>
        <label>1</label>
    </ligand>
    <ligandPart>
        <name>Mg</name>
        <dbReference type="ChEBI" id="CHEBI:25107"/>
    </ligandPart>
</feature>
<evidence type="ECO:0000256" key="7">
    <source>
        <dbReference type="ARBA" id="ARBA00023243"/>
    </source>
</evidence>
<dbReference type="GO" id="GO:0009507">
    <property type="term" value="C:chloroplast"/>
    <property type="evidence" value="ECO:0007669"/>
    <property type="project" value="UniProtKB-SubCell"/>
</dbReference>
<feature type="chain" id="PRO_5041964860" evidence="9">
    <location>
        <begin position="17"/>
        <end position="203"/>
    </location>
</feature>
<feature type="binding site" description="axial binding residue" evidence="8">
    <location>
        <position position="61"/>
    </location>
    <ligand>
        <name>chlorophyll b</name>
        <dbReference type="ChEBI" id="CHEBI:61721"/>
        <label>1</label>
    </ligand>
    <ligandPart>
        <name>Mg</name>
        <dbReference type="ChEBI" id="CHEBI:25107"/>
    </ligandPart>
</feature>
<evidence type="ECO:0000256" key="2">
    <source>
        <dbReference type="ARBA" id="ARBA00004229"/>
    </source>
</evidence>
<dbReference type="AlphaFoldDB" id="A0AAD9DCA2"/>
<dbReference type="PANTHER" id="PTHR21649">
    <property type="entry name" value="CHLOROPHYLL A/B BINDING PROTEIN"/>
    <property type="match status" value="1"/>
</dbReference>
<proteinExistence type="inferred from homology"/>
<dbReference type="Pfam" id="PF00504">
    <property type="entry name" value="Chloroa_b-bind"/>
    <property type="match status" value="1"/>
</dbReference>
<accession>A0AAD9DCA2</accession>
<dbReference type="GO" id="GO:0030076">
    <property type="term" value="C:light-harvesting complex"/>
    <property type="evidence" value="ECO:0007669"/>
    <property type="project" value="UniProtKB-KW"/>
</dbReference>
<feature type="binding site" evidence="8">
    <location>
        <position position="174"/>
    </location>
    <ligand>
        <name>chlorophyll a</name>
        <dbReference type="ChEBI" id="CHEBI:58416"/>
        <label>1</label>
    </ligand>
</feature>
<comment type="function">
    <text evidence="1">The light-harvesting complex (LHC) functions as a light receptor, it captures and delivers excitation energy to photosystems with which it is closely associated. Energy is transferred from the carotenoid and chlorophyll C (or B) to chlorophyll A and the photosynthetic reaction centers where it is used to synthesize ATP and reducing power.</text>
</comment>
<keyword evidence="9" id="KW-0732">Signal</keyword>
<feature type="binding site" evidence="8">
    <location>
        <position position="192"/>
    </location>
    <ligand>
        <name>chlorophyll a</name>
        <dbReference type="ChEBI" id="CHEBI:58416"/>
        <label>1</label>
    </ligand>
</feature>
<organism evidence="10 11">
    <name type="scientific">Skeletonema marinoi</name>
    <dbReference type="NCBI Taxonomy" id="267567"/>
    <lineage>
        <taxon>Eukaryota</taxon>
        <taxon>Sar</taxon>
        <taxon>Stramenopiles</taxon>
        <taxon>Ochrophyta</taxon>
        <taxon>Bacillariophyta</taxon>
        <taxon>Coscinodiscophyceae</taxon>
        <taxon>Thalassiosirophycidae</taxon>
        <taxon>Thalassiosirales</taxon>
        <taxon>Skeletonemataceae</taxon>
        <taxon>Skeletonema</taxon>
        <taxon>Skeletonema marinoi-dohrnii complex</taxon>
    </lineage>
</organism>
<evidence type="ECO:0000256" key="6">
    <source>
        <dbReference type="ARBA" id="ARBA00022640"/>
    </source>
</evidence>
<name>A0AAD9DCA2_9STRA</name>
<dbReference type="SUPFAM" id="SSF103511">
    <property type="entry name" value="Chlorophyll a-b binding protein"/>
    <property type="match status" value="1"/>
</dbReference>
<keyword evidence="5" id="KW-0602">Photosynthesis</keyword>
<feature type="binding site" evidence="8">
    <location>
        <position position="175"/>
    </location>
    <ligand>
        <name>chlorophyll a</name>
        <dbReference type="ChEBI" id="CHEBI:58416"/>
        <label>1</label>
    </ligand>
</feature>
<comment type="similarity">
    <text evidence="3">Belongs to the fucoxanthin chlorophyll protein family.</text>
</comment>
<gene>
    <name evidence="10" type="ORF">QTG54_008779</name>
</gene>
<dbReference type="Proteomes" id="UP001224775">
    <property type="component" value="Unassembled WGS sequence"/>
</dbReference>
<comment type="subcellular location">
    <subcellularLocation>
        <location evidence="2">Plastid</location>
        <location evidence="2">Chloroplast</location>
    </subcellularLocation>
</comment>
<feature type="binding site" evidence="8">
    <location>
        <position position="180"/>
    </location>
    <ligand>
        <name>chlorophyll a</name>
        <dbReference type="ChEBI" id="CHEBI:58416"/>
        <label>1</label>
    </ligand>
</feature>
<evidence type="ECO:0000256" key="8">
    <source>
        <dbReference type="PIRSR" id="PIRSR601344-1"/>
    </source>
</evidence>